<gene>
    <name evidence="3" type="ORF">A3F95_01395</name>
</gene>
<dbReference type="AlphaFoldDB" id="A0A1G2EP33"/>
<dbReference type="EMBL" id="MHML01000005">
    <property type="protein sequence ID" value="OGZ27529.1"/>
    <property type="molecule type" value="Genomic_DNA"/>
</dbReference>
<sequence>MIGINPLNPHQSVSIAEQYFMQKYIFVLLFAVALLAPMFSFAETVGGVNIKQAPDTSVGAIINRITDVLFTILLSAAVIAILIAGFLFITAGGEPAKFQAAQKMILYAVIAIIVAVSAKAIVYFVENAISAGTSSAQGGNDSQEEDWWAEEQRQQEQTRPSYAPQPPGYIPEIDE</sequence>
<feature type="region of interest" description="Disordered" evidence="1">
    <location>
        <begin position="133"/>
        <end position="175"/>
    </location>
</feature>
<accession>A0A1G2EP33</accession>
<name>A0A1G2EP33_9BACT</name>
<evidence type="ECO:0000256" key="2">
    <source>
        <dbReference type="SAM" id="Phobius"/>
    </source>
</evidence>
<organism evidence="3 4">
    <name type="scientific">Candidatus Nealsonbacteria bacterium RIFCSPLOWO2_12_FULL_39_31</name>
    <dbReference type="NCBI Taxonomy" id="1801676"/>
    <lineage>
        <taxon>Bacteria</taxon>
        <taxon>Candidatus Nealsoniibacteriota</taxon>
    </lineage>
</organism>
<evidence type="ECO:0000313" key="3">
    <source>
        <dbReference type="EMBL" id="OGZ27529.1"/>
    </source>
</evidence>
<proteinExistence type="predicted"/>
<feature type="transmembrane region" description="Helical" evidence="2">
    <location>
        <begin position="24"/>
        <end position="48"/>
    </location>
</feature>
<evidence type="ECO:0000313" key="4">
    <source>
        <dbReference type="Proteomes" id="UP000179122"/>
    </source>
</evidence>
<feature type="transmembrane region" description="Helical" evidence="2">
    <location>
        <begin position="68"/>
        <end position="92"/>
    </location>
</feature>
<keyword evidence="2" id="KW-0812">Transmembrane</keyword>
<keyword evidence="2" id="KW-0472">Membrane</keyword>
<protein>
    <recommendedName>
        <fullName evidence="5">TrbC/VIRB2 family protein</fullName>
    </recommendedName>
</protein>
<dbReference type="InterPro" id="IPR043993">
    <property type="entry name" value="T4SS_pilin"/>
</dbReference>
<evidence type="ECO:0008006" key="5">
    <source>
        <dbReference type="Google" id="ProtNLM"/>
    </source>
</evidence>
<comment type="caution">
    <text evidence="3">The sequence shown here is derived from an EMBL/GenBank/DDBJ whole genome shotgun (WGS) entry which is preliminary data.</text>
</comment>
<dbReference type="Pfam" id="PF18895">
    <property type="entry name" value="T4SS_pilin"/>
    <property type="match status" value="1"/>
</dbReference>
<dbReference type="Proteomes" id="UP000179122">
    <property type="component" value="Unassembled WGS sequence"/>
</dbReference>
<reference evidence="3 4" key="1">
    <citation type="journal article" date="2016" name="Nat. Commun.">
        <title>Thousands of microbial genomes shed light on interconnected biogeochemical processes in an aquifer system.</title>
        <authorList>
            <person name="Anantharaman K."/>
            <person name="Brown C.T."/>
            <person name="Hug L.A."/>
            <person name="Sharon I."/>
            <person name="Castelle C.J."/>
            <person name="Probst A.J."/>
            <person name="Thomas B.C."/>
            <person name="Singh A."/>
            <person name="Wilkins M.J."/>
            <person name="Karaoz U."/>
            <person name="Brodie E.L."/>
            <person name="Williams K.H."/>
            <person name="Hubbard S.S."/>
            <person name="Banfield J.F."/>
        </authorList>
    </citation>
    <scope>NUCLEOTIDE SEQUENCE [LARGE SCALE GENOMIC DNA]</scope>
</reference>
<feature type="transmembrane region" description="Helical" evidence="2">
    <location>
        <begin position="104"/>
        <end position="125"/>
    </location>
</feature>
<evidence type="ECO:0000256" key="1">
    <source>
        <dbReference type="SAM" id="MobiDB-lite"/>
    </source>
</evidence>
<keyword evidence="2" id="KW-1133">Transmembrane helix</keyword>